<organism evidence="1 2">
    <name type="scientific">Burkholderia lata (strain ATCC 17760 / DSM 23089 / LMG 22485 / NCIMB 9086 / R18194 / 383)</name>
    <dbReference type="NCBI Taxonomy" id="482957"/>
    <lineage>
        <taxon>Bacteria</taxon>
        <taxon>Pseudomonadati</taxon>
        <taxon>Pseudomonadota</taxon>
        <taxon>Betaproteobacteria</taxon>
        <taxon>Burkholderiales</taxon>
        <taxon>Burkholderiaceae</taxon>
        <taxon>Burkholderia</taxon>
        <taxon>Burkholderia cepacia complex</taxon>
    </lineage>
</organism>
<dbReference type="RefSeq" id="WP_254613899.1">
    <property type="nucleotide sequence ID" value="NZ_CABVPU010000030.1"/>
</dbReference>
<evidence type="ECO:0000313" key="1">
    <source>
        <dbReference type="EMBL" id="VWC23154.1"/>
    </source>
</evidence>
<reference evidence="1 2" key="1">
    <citation type="submission" date="2019-09" db="EMBL/GenBank/DDBJ databases">
        <authorList>
            <person name="Depoorter E."/>
        </authorList>
    </citation>
    <scope>NUCLEOTIDE SEQUENCE [LARGE SCALE GENOMIC DNA]</scope>
    <source>
        <strain evidence="1">R-15945</strain>
    </source>
</reference>
<sequence length="134" mass="14202">MGIGRQRLSAASGDKWQLDLSARRRSGTSECAAHFDALRSGARAIDGIDALLRHVVGMAAQSCLRTISIYEFGAPRPQLTDIHAVPAHRRIAAIAGRVRDAQREGGVAAEFLIAGINGMRIAGRGDADRASLSV</sequence>
<dbReference type="SUPFAM" id="SSF48498">
    <property type="entry name" value="Tetracyclin repressor-like, C-terminal domain"/>
    <property type="match status" value="1"/>
</dbReference>
<gene>
    <name evidence="1" type="ORF">BLA15945_06019</name>
</gene>
<protein>
    <submittedName>
        <fullName evidence="1">TetR family transcriptional regulator</fullName>
    </submittedName>
</protein>
<proteinExistence type="predicted"/>
<dbReference type="EMBL" id="CABVPU010000030">
    <property type="protein sequence ID" value="VWC23154.1"/>
    <property type="molecule type" value="Genomic_DNA"/>
</dbReference>
<accession>A0A6P2QTN3</accession>
<dbReference type="Proteomes" id="UP000494174">
    <property type="component" value="Unassembled WGS sequence"/>
</dbReference>
<name>A0A6P2QTN3_BURL3</name>
<evidence type="ECO:0000313" key="2">
    <source>
        <dbReference type="Proteomes" id="UP000494174"/>
    </source>
</evidence>
<dbReference type="InterPro" id="IPR036271">
    <property type="entry name" value="Tet_transcr_reg_TetR-rel_C_sf"/>
</dbReference>
<dbReference type="AlphaFoldDB" id="A0A6P2QTN3"/>